<dbReference type="Pfam" id="PF05065">
    <property type="entry name" value="Phage_capsid"/>
    <property type="match status" value="1"/>
</dbReference>
<protein>
    <submittedName>
        <fullName evidence="3">Phage major capsid protein</fullName>
    </submittedName>
</protein>
<evidence type="ECO:0000256" key="1">
    <source>
        <dbReference type="ARBA" id="ARBA00004328"/>
    </source>
</evidence>
<dbReference type="Gene3D" id="3.30.2400.10">
    <property type="entry name" value="Major capsid protein gp5"/>
    <property type="match status" value="1"/>
</dbReference>
<name>A0A3P1V669_9STRE</name>
<dbReference type="AlphaFoldDB" id="A0A3P1V669"/>
<comment type="caution">
    <text evidence="3">The sequence shown here is derived from an EMBL/GenBank/DDBJ whole genome shotgun (WGS) entry which is preliminary data.</text>
</comment>
<sequence length="297" mass="32901">MTVQTFNPQNVLVSEAPSGKLHGEFTNIIMKEVAENSLVMQLGKYQEMDGKQEKVIHVQTDGVSAYWVNETEKIQTDKPEIVPVTLKAHKLGIILVASREVLNYTWQKFFDEMKPQIVEAFYTKIDEAGLLGHETPFANSVAKAAKDANKVVGGPITYDNILALVDKLYDADVEPNAFVSKVQNRSALREARDGNKVSVYDKATNKIDGVTTVDMKSSRLQKGDILAGNFDHLIYGVPYNINYKISEEGQISTVKNADGTPINLFEQEMIAIRATMDVAVMVTKADAFAKLTPAERV</sequence>
<keyword evidence="4" id="KW-1185">Reference proteome</keyword>
<proteinExistence type="predicted"/>
<dbReference type="NCBIfam" id="TIGR01554">
    <property type="entry name" value="major_cap_HK97"/>
    <property type="match status" value="1"/>
</dbReference>
<dbReference type="InterPro" id="IPR024455">
    <property type="entry name" value="Phage_capsid"/>
</dbReference>
<dbReference type="EMBL" id="RQZA01000013">
    <property type="protein sequence ID" value="RRD29629.1"/>
    <property type="molecule type" value="Genomic_DNA"/>
</dbReference>
<dbReference type="Proteomes" id="UP000281771">
    <property type="component" value="Unassembled WGS sequence"/>
</dbReference>
<dbReference type="Gene3D" id="3.30.2320.10">
    <property type="entry name" value="hypothetical protein PF0899 domain"/>
    <property type="match status" value="1"/>
</dbReference>
<gene>
    <name evidence="3" type="ORF">EII38_09325</name>
</gene>
<dbReference type="RefSeq" id="WP_124777912.1">
    <property type="nucleotide sequence ID" value="NZ_RQZA01000013.1"/>
</dbReference>
<evidence type="ECO:0000313" key="4">
    <source>
        <dbReference type="Proteomes" id="UP000281771"/>
    </source>
</evidence>
<accession>A0A3P1V669</accession>
<reference evidence="3 4" key="1">
    <citation type="submission" date="2018-11" db="EMBL/GenBank/DDBJ databases">
        <title>Genomes From Bacteria Associated with the Canine Oral Cavity: a Test Case for Automated Genome-Based Taxonomic Assignment.</title>
        <authorList>
            <person name="Coil D.A."/>
            <person name="Jospin G."/>
            <person name="Darling A.E."/>
            <person name="Wallis C."/>
            <person name="Davis I.J."/>
            <person name="Harris S."/>
            <person name="Eisen J.A."/>
            <person name="Holcombe L.J."/>
            <person name="O'Flynn C."/>
        </authorList>
    </citation>
    <scope>NUCLEOTIDE SEQUENCE [LARGE SCALE GENOMIC DNA]</scope>
    <source>
        <strain evidence="3 4">OH4621_COT-116</strain>
    </source>
</reference>
<organism evidence="3 4">
    <name type="scientific">Streptococcus minor</name>
    <dbReference type="NCBI Taxonomy" id="229549"/>
    <lineage>
        <taxon>Bacteria</taxon>
        <taxon>Bacillati</taxon>
        <taxon>Bacillota</taxon>
        <taxon>Bacilli</taxon>
        <taxon>Lactobacillales</taxon>
        <taxon>Streptococcaceae</taxon>
        <taxon>Streptococcus</taxon>
    </lineage>
</organism>
<comment type="subcellular location">
    <subcellularLocation>
        <location evidence="1">Virion</location>
    </subcellularLocation>
</comment>
<dbReference type="SUPFAM" id="SSF56563">
    <property type="entry name" value="Major capsid protein gp5"/>
    <property type="match status" value="1"/>
</dbReference>
<evidence type="ECO:0000259" key="2">
    <source>
        <dbReference type="Pfam" id="PF05065"/>
    </source>
</evidence>
<dbReference type="InterPro" id="IPR054612">
    <property type="entry name" value="Phage_capsid-like_C"/>
</dbReference>
<evidence type="ECO:0000313" key="3">
    <source>
        <dbReference type="EMBL" id="RRD29629.1"/>
    </source>
</evidence>
<feature type="domain" description="Phage capsid-like C-terminal" evidence="2">
    <location>
        <begin position="24"/>
        <end position="291"/>
    </location>
</feature>